<dbReference type="GO" id="GO:0047794">
    <property type="term" value="F:cyclohexadienyl dehydrogenase activity"/>
    <property type="evidence" value="ECO:0007669"/>
    <property type="project" value="UniProtKB-EC"/>
</dbReference>
<evidence type="ECO:0000256" key="2">
    <source>
        <dbReference type="ARBA" id="ARBA00023002"/>
    </source>
</evidence>
<feature type="domain" description="Prephenate/arogenate dehydrogenase" evidence="4">
    <location>
        <begin position="1"/>
        <end position="290"/>
    </location>
</feature>
<dbReference type="Pfam" id="PF20463">
    <property type="entry name" value="PDH_C"/>
    <property type="match status" value="1"/>
</dbReference>
<dbReference type="EMBL" id="CAKOEU010000003">
    <property type="protein sequence ID" value="CAH1854204.1"/>
    <property type="molecule type" value="Genomic_DNA"/>
</dbReference>
<keyword evidence="6" id="KW-1185">Reference proteome</keyword>
<name>A0ABM9D4B3_9LACO</name>
<dbReference type="PANTHER" id="PTHR21363:SF0">
    <property type="entry name" value="PREPHENATE DEHYDROGENASE [NADP(+)]"/>
    <property type="match status" value="1"/>
</dbReference>
<sequence length="290" mass="31471">MNVVIVGLGEMGASLACDLRKNPQIKLIGVDRDVASLAYARKTSLVDQTSQDLAEVATQADLIILATPVESIEQMIEQLGQLDLKTTVIITDAGSTKRAIMAQAQQFLLPKGITFIGGHAMAGSHLAGVQAAQMGMYRHAPYFLMPADEQAASRVDNLKVILAPTGANFITMSVDEHDDLMAVVSDNPHVIAFALMNSSVNDLGKSQDFGQYVAGGFKDMTRIAASDPQLWSDILLSNQGAILNNLTSFRQALDQFQRAIEDSDEETLLQLISRAQISRQNLLIKRENND</sequence>
<gene>
    <name evidence="5" type="primary">tyrC</name>
    <name evidence="5" type="ORF">LMG032447_00813</name>
</gene>
<dbReference type="InterPro" id="IPR008927">
    <property type="entry name" value="6-PGluconate_DH-like_C_sf"/>
</dbReference>
<dbReference type="InterPro" id="IPR050812">
    <property type="entry name" value="Preph/Arog_dehydrog"/>
</dbReference>
<dbReference type="Proteomes" id="UP000838102">
    <property type="component" value="Unassembled WGS sequence"/>
</dbReference>
<dbReference type="Gene3D" id="1.10.3660.10">
    <property type="entry name" value="6-phosphogluconate dehydrogenase C-terminal like domain"/>
    <property type="match status" value="1"/>
</dbReference>
<dbReference type="PANTHER" id="PTHR21363">
    <property type="entry name" value="PREPHENATE DEHYDROGENASE"/>
    <property type="match status" value="1"/>
</dbReference>
<dbReference type="RefSeq" id="WP_248706225.1">
    <property type="nucleotide sequence ID" value="NZ_CAKOET010000003.1"/>
</dbReference>
<dbReference type="Pfam" id="PF02153">
    <property type="entry name" value="PDH_N"/>
    <property type="match status" value="1"/>
</dbReference>
<accession>A0ABM9D4B3</accession>
<evidence type="ECO:0000259" key="4">
    <source>
        <dbReference type="PROSITE" id="PS51176"/>
    </source>
</evidence>
<comment type="pathway">
    <text evidence="3">Amino-acid biosynthesis.</text>
</comment>
<organism evidence="5 6">
    <name type="scientific">Convivina praedatoris</name>
    <dbReference type="NCBI Taxonomy" id="2880963"/>
    <lineage>
        <taxon>Bacteria</taxon>
        <taxon>Bacillati</taxon>
        <taxon>Bacillota</taxon>
        <taxon>Bacilli</taxon>
        <taxon>Lactobacillales</taxon>
        <taxon>Lactobacillaceae</taxon>
        <taxon>Convivina</taxon>
    </lineage>
</organism>
<dbReference type="InterPro" id="IPR036291">
    <property type="entry name" value="NAD(P)-bd_dom_sf"/>
</dbReference>
<evidence type="ECO:0000313" key="6">
    <source>
        <dbReference type="Proteomes" id="UP000838102"/>
    </source>
</evidence>
<dbReference type="InterPro" id="IPR003099">
    <property type="entry name" value="Prephen_DH"/>
</dbReference>
<evidence type="ECO:0000256" key="3">
    <source>
        <dbReference type="ARBA" id="ARBA00029440"/>
    </source>
</evidence>
<dbReference type="SUPFAM" id="SSF48179">
    <property type="entry name" value="6-phosphogluconate dehydrogenase C-terminal domain-like"/>
    <property type="match status" value="1"/>
</dbReference>
<reference evidence="5" key="1">
    <citation type="submission" date="2022-03" db="EMBL/GenBank/DDBJ databases">
        <authorList>
            <person name="Hettiarachchi G."/>
        </authorList>
    </citation>
    <scope>NUCLEOTIDE SEQUENCE</scope>
    <source>
        <strain evidence="5">LMG 32447</strain>
    </source>
</reference>
<evidence type="ECO:0000313" key="5">
    <source>
        <dbReference type="EMBL" id="CAH1854204.1"/>
    </source>
</evidence>
<dbReference type="PROSITE" id="PS51176">
    <property type="entry name" value="PDH_ADH"/>
    <property type="match status" value="1"/>
</dbReference>
<keyword evidence="2 5" id="KW-0560">Oxidoreductase</keyword>
<comment type="similarity">
    <text evidence="1">Belongs to the prephenate/arogenate dehydrogenase family.</text>
</comment>
<comment type="caution">
    <text evidence="5">The sequence shown here is derived from an EMBL/GenBank/DDBJ whole genome shotgun (WGS) entry which is preliminary data.</text>
</comment>
<protein>
    <submittedName>
        <fullName evidence="5">Cyclohexadienyl dehydrogenase</fullName>
        <ecNumber evidence="5">1.3.1.43</ecNumber>
    </submittedName>
</protein>
<dbReference type="InterPro" id="IPR046825">
    <property type="entry name" value="PDH_C"/>
</dbReference>
<dbReference type="InterPro" id="IPR046826">
    <property type="entry name" value="PDH_N"/>
</dbReference>
<proteinExistence type="inferred from homology"/>
<evidence type="ECO:0000256" key="1">
    <source>
        <dbReference type="ARBA" id="ARBA00007964"/>
    </source>
</evidence>
<dbReference type="Gene3D" id="3.40.50.720">
    <property type="entry name" value="NAD(P)-binding Rossmann-like Domain"/>
    <property type="match status" value="1"/>
</dbReference>
<dbReference type="EC" id="1.3.1.43" evidence="5"/>
<dbReference type="SUPFAM" id="SSF51735">
    <property type="entry name" value="NAD(P)-binding Rossmann-fold domains"/>
    <property type="match status" value="1"/>
</dbReference>